<organism evidence="2 3">
    <name type="scientific">Clarias magur</name>
    <name type="common">Asian catfish</name>
    <name type="synonym">Macropteronotus magur</name>
    <dbReference type="NCBI Taxonomy" id="1594786"/>
    <lineage>
        <taxon>Eukaryota</taxon>
        <taxon>Metazoa</taxon>
        <taxon>Chordata</taxon>
        <taxon>Craniata</taxon>
        <taxon>Vertebrata</taxon>
        <taxon>Euteleostomi</taxon>
        <taxon>Actinopterygii</taxon>
        <taxon>Neopterygii</taxon>
        <taxon>Teleostei</taxon>
        <taxon>Ostariophysi</taxon>
        <taxon>Siluriformes</taxon>
        <taxon>Clariidae</taxon>
        <taxon>Clarias</taxon>
    </lineage>
</organism>
<accession>A0A8J4WYL6</accession>
<dbReference type="SUPFAM" id="SSF52266">
    <property type="entry name" value="SGNH hydrolase"/>
    <property type="match status" value="1"/>
</dbReference>
<proteinExistence type="predicted"/>
<evidence type="ECO:0000313" key="2">
    <source>
        <dbReference type="EMBL" id="KAF5883739.1"/>
    </source>
</evidence>
<comment type="caution">
    <text evidence="2">The sequence shown here is derived from an EMBL/GenBank/DDBJ whole genome shotgun (WGS) entry which is preliminary data.</text>
</comment>
<protein>
    <submittedName>
        <fullName evidence="2">Proteoglycan 4-like protein</fullName>
    </submittedName>
</protein>
<dbReference type="Gene3D" id="3.40.50.1110">
    <property type="entry name" value="SGNH hydrolase"/>
    <property type="match status" value="1"/>
</dbReference>
<feature type="compositionally biased region" description="Polar residues" evidence="1">
    <location>
        <begin position="91"/>
        <end position="102"/>
    </location>
</feature>
<dbReference type="EMBL" id="QNUK01001335">
    <property type="protein sequence ID" value="KAF5883739.1"/>
    <property type="molecule type" value="Genomic_DNA"/>
</dbReference>
<dbReference type="OrthoDB" id="8963550at2759"/>
<sequence>MHTTDHPKLTDIQPYPETQDTVSPSLTNEPRADKSNISPPAVEVHIENYKPAANEIPHPNPPSSPVEPTVQVDIPSPAHSISSILNIDSECTLSPEPQTNQSNEPNNPHNKEPKTFKPVKHLPTNRKMVVWGLEIQKKWCILGDSNLARITEHHFENIQIHSYPGATFNHAETLINKAHVQTKVETVILTFGINHRNQKLKETAIKQIQGALRAAREKFPGALIRIPLINFSETLNKQEQAILEGINDHVQKNMPYLRKLPSAQFQVTSDGIHWTPTCAKAMLQHWTEQLNYPAL</sequence>
<feature type="compositionally biased region" description="Polar residues" evidence="1">
    <location>
        <begin position="16"/>
        <end position="28"/>
    </location>
</feature>
<reference evidence="2" key="1">
    <citation type="submission" date="2020-07" db="EMBL/GenBank/DDBJ databases">
        <title>Clarias magur genome sequencing, assembly and annotation.</title>
        <authorList>
            <person name="Kushwaha B."/>
            <person name="Kumar R."/>
            <person name="Das P."/>
            <person name="Joshi C.G."/>
            <person name="Kumar D."/>
            <person name="Nagpure N.S."/>
            <person name="Pandey M."/>
            <person name="Agarwal S."/>
            <person name="Srivastava S."/>
            <person name="Singh M."/>
            <person name="Sahoo L."/>
            <person name="Jayasankar P."/>
            <person name="Meher P.K."/>
            <person name="Koringa P.G."/>
            <person name="Iquebal M.A."/>
            <person name="Das S.P."/>
            <person name="Bit A."/>
            <person name="Patnaik S."/>
            <person name="Patel N."/>
            <person name="Shah T.M."/>
            <person name="Hinsu A."/>
            <person name="Jena J.K."/>
        </authorList>
    </citation>
    <scope>NUCLEOTIDE SEQUENCE</scope>
    <source>
        <strain evidence="2">CIFAMagur01</strain>
        <tissue evidence="2">Testis</tissue>
    </source>
</reference>
<name>A0A8J4WYL6_CLAMG</name>
<feature type="region of interest" description="Disordered" evidence="1">
    <location>
        <begin position="1"/>
        <end position="74"/>
    </location>
</feature>
<dbReference type="InterPro" id="IPR036514">
    <property type="entry name" value="SGNH_hydro_sf"/>
</dbReference>
<keyword evidence="3" id="KW-1185">Reference proteome</keyword>
<evidence type="ECO:0000256" key="1">
    <source>
        <dbReference type="SAM" id="MobiDB-lite"/>
    </source>
</evidence>
<gene>
    <name evidence="2" type="ORF">DAT39_022914</name>
</gene>
<feature type="region of interest" description="Disordered" evidence="1">
    <location>
        <begin position="91"/>
        <end position="120"/>
    </location>
</feature>
<dbReference type="Proteomes" id="UP000727407">
    <property type="component" value="Unassembled WGS sequence"/>
</dbReference>
<dbReference type="AlphaFoldDB" id="A0A8J4WYL6"/>
<evidence type="ECO:0000313" key="3">
    <source>
        <dbReference type="Proteomes" id="UP000727407"/>
    </source>
</evidence>